<evidence type="ECO:0000313" key="3">
    <source>
        <dbReference type="Proteomes" id="UP000001261"/>
    </source>
</evidence>
<dbReference type="Proteomes" id="UP000001261">
    <property type="component" value="Unassembled WGS sequence"/>
</dbReference>
<dbReference type="RefSeq" id="XP_001241226.2">
    <property type="nucleotide sequence ID" value="XM_001241225.2"/>
</dbReference>
<keyword evidence="3" id="KW-1185">Reference proteome</keyword>
<reference evidence="3" key="2">
    <citation type="journal article" date="2010" name="Genome Res.">
        <title>Population genomic sequencing of Coccidioides fungi reveals recent hybridization and transposon control.</title>
        <authorList>
            <person name="Neafsey D.E."/>
            <person name="Barker B.M."/>
            <person name="Sharpton T.J."/>
            <person name="Stajich J.E."/>
            <person name="Park D.J."/>
            <person name="Whiston E."/>
            <person name="Hung C.-Y."/>
            <person name="McMahan C."/>
            <person name="White J."/>
            <person name="Sykes S."/>
            <person name="Heiman D."/>
            <person name="Young S."/>
            <person name="Zeng Q."/>
            <person name="Abouelleil A."/>
            <person name="Aftuck L."/>
            <person name="Bessette D."/>
            <person name="Brown A."/>
            <person name="FitzGerald M."/>
            <person name="Lui A."/>
            <person name="Macdonald J.P."/>
            <person name="Priest M."/>
            <person name="Orbach M.J."/>
            <person name="Galgiani J.N."/>
            <person name="Kirkland T.N."/>
            <person name="Cole G.T."/>
            <person name="Birren B.W."/>
            <person name="Henn M.R."/>
            <person name="Taylor J.W."/>
            <person name="Rounsley S.D."/>
        </authorList>
    </citation>
    <scope>GENOME REANNOTATION</scope>
    <source>
        <strain evidence="3">RS</strain>
    </source>
</reference>
<evidence type="ECO:0000256" key="1">
    <source>
        <dbReference type="SAM" id="Coils"/>
    </source>
</evidence>
<dbReference type="EMBL" id="GG704913">
    <property type="protein sequence ID" value="EAS29643.3"/>
    <property type="molecule type" value="Genomic_DNA"/>
</dbReference>
<proteinExistence type="predicted"/>
<feature type="coiled-coil region" evidence="1">
    <location>
        <begin position="51"/>
        <end position="78"/>
    </location>
</feature>
<keyword evidence="1" id="KW-0175">Coiled coil</keyword>
<dbReference type="InParanoid" id="J3K5E5"/>
<reference evidence="3" key="1">
    <citation type="journal article" date="2009" name="Genome Res.">
        <title>Comparative genomic analyses of the human fungal pathogens Coccidioides and their relatives.</title>
        <authorList>
            <person name="Sharpton T.J."/>
            <person name="Stajich J.E."/>
            <person name="Rounsley S.D."/>
            <person name="Gardner M.J."/>
            <person name="Wortman J.R."/>
            <person name="Jordar V.S."/>
            <person name="Maiti R."/>
            <person name="Kodira C.D."/>
            <person name="Neafsey D.E."/>
            <person name="Zeng Q."/>
            <person name="Hung C.-Y."/>
            <person name="McMahan C."/>
            <person name="Muszewska A."/>
            <person name="Grynberg M."/>
            <person name="Mandel M.A."/>
            <person name="Kellner E.M."/>
            <person name="Barker B.M."/>
            <person name="Galgiani J.N."/>
            <person name="Orbach M.J."/>
            <person name="Kirkland T.N."/>
            <person name="Cole G.T."/>
            <person name="Henn M.R."/>
            <person name="Birren B.W."/>
            <person name="Taylor J.W."/>
        </authorList>
    </citation>
    <scope>NUCLEOTIDE SEQUENCE [LARGE SCALE GENOMIC DNA]</scope>
    <source>
        <strain evidence="3">RS</strain>
    </source>
</reference>
<dbReference type="KEGG" id="cim:CIMG_08389"/>
<dbReference type="GeneID" id="4560604"/>
<accession>J3K5E5</accession>
<sequence>MSNTLSYNGSKSGYHHPAFFARESKNAQYIIHLERLLNKARETNQCTQITHNELLKRYNQLDEHHKQLAEQHEHLQEIHAKSLATRGEIIDKLSDALKAQKLADAMIKILEEKVQMCQRAAYMHDNDMGDENV</sequence>
<dbReference type="AlphaFoldDB" id="J3K5E5"/>
<protein>
    <submittedName>
        <fullName evidence="2">Uncharacterized protein</fullName>
    </submittedName>
</protein>
<dbReference type="VEuPathDB" id="FungiDB:CIMG_08389"/>
<organism evidence="2 3">
    <name type="scientific">Coccidioides immitis (strain RS)</name>
    <name type="common">Valley fever fungus</name>
    <dbReference type="NCBI Taxonomy" id="246410"/>
    <lineage>
        <taxon>Eukaryota</taxon>
        <taxon>Fungi</taxon>
        <taxon>Dikarya</taxon>
        <taxon>Ascomycota</taxon>
        <taxon>Pezizomycotina</taxon>
        <taxon>Eurotiomycetes</taxon>
        <taxon>Eurotiomycetidae</taxon>
        <taxon>Onygenales</taxon>
        <taxon>Onygenaceae</taxon>
        <taxon>Coccidioides</taxon>
    </lineage>
</organism>
<dbReference type="OMA" id="NQLDEHH"/>
<name>J3K5E5_COCIM</name>
<evidence type="ECO:0000313" key="2">
    <source>
        <dbReference type="EMBL" id="EAS29643.3"/>
    </source>
</evidence>
<gene>
    <name evidence="2" type="ORF">CIMG_08389</name>
</gene>